<dbReference type="Pfam" id="PF04203">
    <property type="entry name" value="Sortase"/>
    <property type="match status" value="1"/>
</dbReference>
<comment type="caution">
    <text evidence="4">The sequence shown here is derived from an EMBL/GenBank/DDBJ whole genome shotgun (WGS) entry which is preliminary data.</text>
</comment>
<dbReference type="RefSeq" id="WP_345703731.1">
    <property type="nucleotide sequence ID" value="NZ_BAABKV010000001.1"/>
</dbReference>
<dbReference type="CDD" id="cd05829">
    <property type="entry name" value="Sortase_F"/>
    <property type="match status" value="1"/>
</dbReference>
<keyword evidence="1" id="KW-0378">Hydrolase</keyword>
<evidence type="ECO:0000313" key="5">
    <source>
        <dbReference type="Proteomes" id="UP001596435"/>
    </source>
</evidence>
<name>A0ABW2FXQ7_9ACTN</name>
<dbReference type="InterPro" id="IPR023365">
    <property type="entry name" value="Sortase_dom-sf"/>
</dbReference>
<keyword evidence="3" id="KW-0732">Signal</keyword>
<keyword evidence="5" id="KW-1185">Reference proteome</keyword>
<feature type="chain" id="PRO_5045928812" evidence="3">
    <location>
        <begin position="19"/>
        <end position="193"/>
    </location>
</feature>
<dbReference type="InterPro" id="IPR042001">
    <property type="entry name" value="Sortase_F"/>
</dbReference>
<feature type="compositionally biased region" description="Low complexity" evidence="2">
    <location>
        <begin position="31"/>
        <end position="46"/>
    </location>
</feature>
<organism evidence="4 5">
    <name type="scientific">Kitasatospora paranensis</name>
    <dbReference type="NCBI Taxonomy" id="258053"/>
    <lineage>
        <taxon>Bacteria</taxon>
        <taxon>Bacillati</taxon>
        <taxon>Actinomycetota</taxon>
        <taxon>Actinomycetes</taxon>
        <taxon>Kitasatosporales</taxon>
        <taxon>Streptomycetaceae</taxon>
        <taxon>Kitasatospora</taxon>
    </lineage>
</organism>
<feature type="region of interest" description="Disordered" evidence="2">
    <location>
        <begin position="21"/>
        <end position="55"/>
    </location>
</feature>
<gene>
    <name evidence="4" type="ORF">ACFQMG_21140</name>
</gene>
<evidence type="ECO:0000313" key="4">
    <source>
        <dbReference type="EMBL" id="MFC7182059.1"/>
    </source>
</evidence>
<dbReference type="SUPFAM" id="SSF63817">
    <property type="entry name" value="Sortase"/>
    <property type="match status" value="1"/>
</dbReference>
<dbReference type="Proteomes" id="UP001596435">
    <property type="component" value="Unassembled WGS sequence"/>
</dbReference>
<reference evidence="5" key="1">
    <citation type="journal article" date="2019" name="Int. J. Syst. Evol. Microbiol.">
        <title>The Global Catalogue of Microorganisms (GCM) 10K type strain sequencing project: providing services to taxonomists for standard genome sequencing and annotation.</title>
        <authorList>
            <consortium name="The Broad Institute Genomics Platform"/>
            <consortium name="The Broad Institute Genome Sequencing Center for Infectious Disease"/>
            <person name="Wu L."/>
            <person name="Ma J."/>
        </authorList>
    </citation>
    <scope>NUCLEOTIDE SEQUENCE [LARGE SCALE GENOMIC DNA]</scope>
    <source>
        <strain evidence="5">CGMCC 1.12859</strain>
    </source>
</reference>
<dbReference type="EMBL" id="JBHTAJ010000040">
    <property type="protein sequence ID" value="MFC7182059.1"/>
    <property type="molecule type" value="Genomic_DNA"/>
</dbReference>
<accession>A0ABW2FXQ7</accession>
<dbReference type="Gene3D" id="2.40.260.10">
    <property type="entry name" value="Sortase"/>
    <property type="match status" value="1"/>
</dbReference>
<sequence>MALAAVLALAGTTALTVAATHQNAPPPVPPATAAGTLTPTRTAPALPDGPPPTPTTLDIPDIDVHTPLDPLTLDDQGALAPPDRPDHAGWYTTTPAWTNPIVITGHVDYTNIGPAVFYRLGDLRPGQHITLTTTDHHTRTYTINAVRTYPKDAFPTEDVYGPTTTPQLRLITCSNWNPAEHTYTANTIVYATL</sequence>
<protein>
    <submittedName>
        <fullName evidence="4">Sortase domain-bontaining protein</fullName>
    </submittedName>
</protein>
<dbReference type="InterPro" id="IPR005754">
    <property type="entry name" value="Sortase"/>
</dbReference>
<proteinExistence type="predicted"/>
<evidence type="ECO:0000256" key="3">
    <source>
        <dbReference type="SAM" id="SignalP"/>
    </source>
</evidence>
<evidence type="ECO:0000256" key="1">
    <source>
        <dbReference type="ARBA" id="ARBA00022801"/>
    </source>
</evidence>
<evidence type="ECO:0000256" key="2">
    <source>
        <dbReference type="SAM" id="MobiDB-lite"/>
    </source>
</evidence>
<feature type="signal peptide" evidence="3">
    <location>
        <begin position="1"/>
        <end position="18"/>
    </location>
</feature>